<dbReference type="InterPro" id="IPR036927">
    <property type="entry name" value="Cyt_c_oxase-like_su1_sf"/>
</dbReference>
<keyword evidence="1" id="KW-0813">Transport</keyword>
<dbReference type="GO" id="GO:0022904">
    <property type="term" value="P:respiratory electron transport chain"/>
    <property type="evidence" value="ECO:0007669"/>
    <property type="project" value="TreeGrafter"/>
</dbReference>
<keyword evidence="1" id="KW-0679">Respiratory chain</keyword>
<keyword evidence="1" id="KW-0249">Electron transport</keyword>
<keyword evidence="2" id="KW-0812">Transmembrane</keyword>
<feature type="transmembrane region" description="Helical" evidence="2">
    <location>
        <begin position="124"/>
        <end position="143"/>
    </location>
</feature>
<feature type="transmembrane region" description="Helical" evidence="2">
    <location>
        <begin position="237"/>
        <end position="257"/>
    </location>
</feature>
<feature type="transmembrane region" description="Helical" evidence="2">
    <location>
        <begin position="204"/>
        <end position="225"/>
    </location>
</feature>
<evidence type="ECO:0000313" key="5">
    <source>
        <dbReference type="Proteomes" id="UP000031473"/>
    </source>
</evidence>
<keyword evidence="2" id="KW-0472">Membrane</keyword>
<dbReference type="OrthoDB" id="9806838at2"/>
<organism evidence="4 5">
    <name type="scientific">Kaistella jeonii</name>
    <dbReference type="NCBI Taxonomy" id="266749"/>
    <lineage>
        <taxon>Bacteria</taxon>
        <taxon>Pseudomonadati</taxon>
        <taxon>Bacteroidota</taxon>
        <taxon>Flavobacteriia</taxon>
        <taxon>Flavobacteriales</taxon>
        <taxon>Weeksellaceae</taxon>
        <taxon>Chryseobacterium group</taxon>
        <taxon>Kaistella</taxon>
    </lineage>
</organism>
<dbReference type="GO" id="GO:0004129">
    <property type="term" value="F:cytochrome-c oxidase activity"/>
    <property type="evidence" value="ECO:0007669"/>
    <property type="project" value="InterPro"/>
</dbReference>
<gene>
    <name evidence="4" type="ORF">OA86_08030</name>
</gene>
<dbReference type="PANTHER" id="PTHR10422">
    <property type="entry name" value="CYTOCHROME C OXIDASE SUBUNIT 1"/>
    <property type="match status" value="1"/>
</dbReference>
<dbReference type="Proteomes" id="UP000031473">
    <property type="component" value="Unassembled WGS sequence"/>
</dbReference>
<feature type="transmembrane region" description="Helical" evidence="2">
    <location>
        <begin position="446"/>
        <end position="467"/>
    </location>
</feature>
<keyword evidence="5" id="KW-1185">Reference proteome</keyword>
<evidence type="ECO:0000313" key="4">
    <source>
        <dbReference type="EMBL" id="KIA89015.1"/>
    </source>
</evidence>
<feature type="transmembrane region" description="Helical" evidence="2">
    <location>
        <begin position="368"/>
        <end position="394"/>
    </location>
</feature>
<keyword evidence="2" id="KW-1133">Transmembrane helix</keyword>
<comment type="caution">
    <text evidence="4">The sequence shown here is derived from an EMBL/GenBank/DDBJ whole genome shotgun (WGS) entry which is preliminary data.</text>
</comment>
<dbReference type="Gene3D" id="1.20.210.10">
    <property type="entry name" value="Cytochrome c oxidase-like, subunit I domain"/>
    <property type="match status" value="1"/>
</dbReference>
<name>A0A0C1D5J1_9FLAO</name>
<feature type="transmembrane region" description="Helical" evidence="2">
    <location>
        <begin position="336"/>
        <end position="356"/>
    </location>
</feature>
<feature type="transmembrane region" description="Helical" evidence="2">
    <location>
        <begin position="312"/>
        <end position="329"/>
    </location>
</feature>
<dbReference type="PROSITE" id="PS50855">
    <property type="entry name" value="COX1"/>
    <property type="match status" value="1"/>
</dbReference>
<dbReference type="GO" id="GO:0015990">
    <property type="term" value="P:electron transport coupled proton transport"/>
    <property type="evidence" value="ECO:0007669"/>
    <property type="project" value="TreeGrafter"/>
</dbReference>
<feature type="domain" description="Cytochrome oxidase subunit I profile" evidence="3">
    <location>
        <begin position="104"/>
        <end position="583"/>
    </location>
</feature>
<dbReference type="STRING" id="266749.SAMN05421876_104160"/>
<evidence type="ECO:0000256" key="2">
    <source>
        <dbReference type="SAM" id="Phobius"/>
    </source>
</evidence>
<dbReference type="InterPro" id="IPR000883">
    <property type="entry name" value="Cyt_C_Oxase_1"/>
</dbReference>
<dbReference type="Pfam" id="PF00115">
    <property type="entry name" value="COX1"/>
    <property type="match status" value="1"/>
</dbReference>
<accession>A0A0C1D5J1</accession>
<evidence type="ECO:0000256" key="1">
    <source>
        <dbReference type="ARBA" id="ARBA00022660"/>
    </source>
</evidence>
<dbReference type="EMBL" id="JSYL01000004">
    <property type="protein sequence ID" value="KIA89015.1"/>
    <property type="molecule type" value="Genomic_DNA"/>
</dbReference>
<dbReference type="PANTHER" id="PTHR10422:SF29">
    <property type="entry name" value="CYTOCHROME C OXIDASE SUBUNIT 1 HOMOLOG, BACTEROID"/>
    <property type="match status" value="1"/>
</dbReference>
<dbReference type="GO" id="GO:0016020">
    <property type="term" value="C:membrane"/>
    <property type="evidence" value="ECO:0007669"/>
    <property type="project" value="InterPro"/>
</dbReference>
<proteinExistence type="predicted"/>
<feature type="transmembrane region" description="Helical" evidence="2">
    <location>
        <begin position="173"/>
        <end position="192"/>
    </location>
</feature>
<feature type="transmembrane region" description="Helical" evidence="2">
    <location>
        <begin position="12"/>
        <end position="35"/>
    </location>
</feature>
<dbReference type="RefSeq" id="WP_039351515.1">
    <property type="nucleotide sequence ID" value="NZ_FOLA01000004.1"/>
</dbReference>
<sequence>MNNSIFGESGVQMTILLVLVPILAGLVIAIVKTYGTYKNLIGRRKLHEFEKKMATMSPEEIDQYEQRRKELEYQLPQNELSGNLAASDAKGIINNINKIDEIRVIPHKRSPLAQNYISPELSKLILYFLGFSVLWLLVGTSVGEYLGIKFVAPDVDHQSWLSFGRLRPVHTNLVFWGWSSFAMVGLSYYVIPRVSNVEIFNLKFGYYSLILMNIAVISGSIALMAGMNNAGGEYREYIWPIMGLFAAGIILSLYNYLMTIARRKTEEIYVSNWYIVAAMMYVVVILVVAYLPFWQHGLGETIIQGYYMHQGVGMWFMFLTLGLMYYFLPQQLNRPIYSYSLGILAFWTQILFYTLIGSHHFIFSAIPWWMQTVAIVASVGMVIPVVAGTTNFLLTFKGNWYQLKSSYTLPFYLIGIIFYFTGSMQGTVEAFRYTNLVWHFTDFTVAHSHMTMYGIITFMLWAFIYTLVPRLTGKEPPKIWVGIHFWLALIGLMFYIISLMIGSTEKGLLWMAKKPFIESVVLMAPFWLWRAIGGTMMWISHFIFAYNFYKMVNGRDEIKIPTTPAEVLAAKKKLQNTEFIPIK</sequence>
<evidence type="ECO:0000259" key="3">
    <source>
        <dbReference type="PROSITE" id="PS50855"/>
    </source>
</evidence>
<feature type="transmembrane region" description="Helical" evidence="2">
    <location>
        <begin position="479"/>
        <end position="501"/>
    </location>
</feature>
<dbReference type="GO" id="GO:0020037">
    <property type="term" value="F:heme binding"/>
    <property type="evidence" value="ECO:0007669"/>
    <property type="project" value="InterPro"/>
</dbReference>
<dbReference type="InterPro" id="IPR023616">
    <property type="entry name" value="Cyt_c_oxase-like_su1_dom"/>
</dbReference>
<feature type="transmembrane region" description="Helical" evidence="2">
    <location>
        <begin position="269"/>
        <end position="292"/>
    </location>
</feature>
<dbReference type="AlphaFoldDB" id="A0A0C1D5J1"/>
<dbReference type="SUPFAM" id="SSF81442">
    <property type="entry name" value="Cytochrome c oxidase subunit I-like"/>
    <property type="match status" value="1"/>
</dbReference>
<feature type="transmembrane region" description="Helical" evidence="2">
    <location>
        <begin position="406"/>
        <end position="426"/>
    </location>
</feature>
<dbReference type="GO" id="GO:0009060">
    <property type="term" value="P:aerobic respiration"/>
    <property type="evidence" value="ECO:0007669"/>
    <property type="project" value="InterPro"/>
</dbReference>
<reference evidence="4 5" key="1">
    <citation type="submission" date="2014-10" db="EMBL/GenBank/DDBJ databases">
        <title>Kaistella jeonii genome.</title>
        <authorList>
            <person name="Clayton J.T."/>
            <person name="Newman J.D."/>
        </authorList>
    </citation>
    <scope>NUCLEOTIDE SEQUENCE [LARGE SCALE GENOMIC DNA]</scope>
    <source>
        <strain evidence="4 5">DSM 17048</strain>
    </source>
</reference>
<feature type="transmembrane region" description="Helical" evidence="2">
    <location>
        <begin position="527"/>
        <end position="549"/>
    </location>
</feature>
<protein>
    <submittedName>
        <fullName evidence="4">Cytochrome oxidase subunit I</fullName>
    </submittedName>
</protein>